<dbReference type="InterPro" id="IPR024078">
    <property type="entry name" value="LmbE-like_dom_sf"/>
</dbReference>
<organism evidence="1 2">
    <name type="scientific">Candidatus Sulfotelmatobacter kueseliae</name>
    <dbReference type="NCBI Taxonomy" id="2042962"/>
    <lineage>
        <taxon>Bacteria</taxon>
        <taxon>Pseudomonadati</taxon>
        <taxon>Acidobacteriota</taxon>
        <taxon>Terriglobia</taxon>
        <taxon>Terriglobales</taxon>
        <taxon>Candidatus Korobacteraceae</taxon>
        <taxon>Candidatus Sulfotelmatobacter</taxon>
    </lineage>
</organism>
<dbReference type="GO" id="GO:0016811">
    <property type="term" value="F:hydrolase activity, acting on carbon-nitrogen (but not peptide) bonds, in linear amides"/>
    <property type="evidence" value="ECO:0007669"/>
    <property type="project" value="TreeGrafter"/>
</dbReference>
<dbReference type="PANTHER" id="PTHR12993:SF11">
    <property type="entry name" value="N-ACETYLGLUCOSAMINYL-PHOSPHATIDYLINOSITOL DE-N-ACETYLASE"/>
    <property type="match status" value="1"/>
</dbReference>
<dbReference type="PANTHER" id="PTHR12993">
    <property type="entry name" value="N-ACETYLGLUCOSAMINYL-PHOSPHATIDYLINOSITOL DE-N-ACETYLASE-RELATED"/>
    <property type="match status" value="1"/>
</dbReference>
<dbReference type="AlphaFoldDB" id="A0A2U3L2J8"/>
<dbReference type="Pfam" id="PF02585">
    <property type="entry name" value="PIG-L"/>
    <property type="match status" value="1"/>
</dbReference>
<dbReference type="Gene3D" id="3.40.50.10320">
    <property type="entry name" value="LmbE-like"/>
    <property type="match status" value="1"/>
</dbReference>
<accession>A0A2U3L2J8</accession>
<proteinExistence type="predicted"/>
<sequence length="492" mass="53605">MQQRTAFPVRPNPIGCLLLLLMGVWPTAMIGQLAPQATTASPLPDDRYKADILVIVAHSDDEPAGYLIRAIADQHKRVAVLEGTRSQGGGNEVGYEQAAAIGEVREIEARRALASIGVFNVWFMSGTTDTPGDNVLRSLETWGHGAALEEAVRIVRLTRPEVILTWLPHFVVGENHGDHQASAVIATEAFDMAGDPTAFPEQVSFPRDRKGIGNLTEGLRPWQPEKLYFFSDASQMAFMKEQGPVYSAMDVSPSLHMPYYRAAVLEESYYLTQGETGQAAKAALATGNFKYFQLPDRFILGKSLVGGAVAGDIFEGAVRGPIPFAPVCGYRPQAREGISIELGDPWAFYRKFWPAHGIGHLADLMKVPEIGVDPGGTLELPFLLHNDTDQLQTINLSADLPSGWTEKAAATQYSVRPQDVYPVWFVLTAPTENGGNWQQITWRAESRGQTVGSVIVKILLNAEDSRAGWGAGSISIRRQHGCPVKLDGLGCK</sequence>
<dbReference type="Proteomes" id="UP000238701">
    <property type="component" value="Unassembled WGS sequence"/>
</dbReference>
<name>A0A2U3L2J8_9BACT</name>
<dbReference type="SUPFAM" id="SSF102588">
    <property type="entry name" value="LmbE-like"/>
    <property type="match status" value="1"/>
</dbReference>
<dbReference type="OrthoDB" id="9815144at2"/>
<evidence type="ECO:0000313" key="2">
    <source>
        <dbReference type="Proteomes" id="UP000238701"/>
    </source>
</evidence>
<dbReference type="InterPro" id="IPR003737">
    <property type="entry name" value="GlcNAc_PI_deacetylase-related"/>
</dbReference>
<evidence type="ECO:0008006" key="3">
    <source>
        <dbReference type="Google" id="ProtNLM"/>
    </source>
</evidence>
<evidence type="ECO:0000313" key="1">
    <source>
        <dbReference type="EMBL" id="SPF46098.1"/>
    </source>
</evidence>
<gene>
    <name evidence="1" type="ORF">SBA1_630047</name>
</gene>
<protein>
    <recommendedName>
        <fullName evidence="3">LmbE-like protein</fullName>
    </recommendedName>
</protein>
<dbReference type="EMBL" id="OMOD01000159">
    <property type="protein sequence ID" value="SPF46098.1"/>
    <property type="molecule type" value="Genomic_DNA"/>
</dbReference>
<reference evidence="2" key="1">
    <citation type="submission" date="2018-02" db="EMBL/GenBank/DDBJ databases">
        <authorList>
            <person name="Hausmann B."/>
        </authorList>
    </citation>
    <scope>NUCLEOTIDE SEQUENCE [LARGE SCALE GENOMIC DNA]</scope>
    <source>
        <strain evidence="2">Peat soil MAG SbA1</strain>
    </source>
</reference>